<gene>
    <name evidence="1" type="ORF">Taro_023704</name>
</gene>
<keyword evidence="2" id="KW-1185">Reference proteome</keyword>
<evidence type="ECO:0000313" key="1">
    <source>
        <dbReference type="EMBL" id="MQL91098.1"/>
    </source>
</evidence>
<name>A0A843V4V5_COLES</name>
<reference evidence="1" key="1">
    <citation type="submission" date="2017-07" db="EMBL/GenBank/DDBJ databases">
        <title>Taro Niue Genome Assembly and Annotation.</title>
        <authorList>
            <person name="Atibalentja N."/>
            <person name="Keating K."/>
            <person name="Fields C.J."/>
        </authorList>
    </citation>
    <scope>NUCLEOTIDE SEQUENCE</scope>
    <source>
        <strain evidence="1">Niue_2</strain>
        <tissue evidence="1">Leaf</tissue>
    </source>
</reference>
<comment type="caution">
    <text evidence="1">The sequence shown here is derived from an EMBL/GenBank/DDBJ whole genome shotgun (WGS) entry which is preliminary data.</text>
</comment>
<dbReference type="AlphaFoldDB" id="A0A843V4V5"/>
<sequence>MKATEEALEEKQKNDRSLPLARCVFLSNVSSLFHIVTTLATAHALHVISGEALVFPSPSD</sequence>
<protein>
    <submittedName>
        <fullName evidence="1">Uncharacterized protein</fullName>
    </submittedName>
</protein>
<accession>A0A843V4V5</accession>
<evidence type="ECO:0000313" key="2">
    <source>
        <dbReference type="Proteomes" id="UP000652761"/>
    </source>
</evidence>
<dbReference type="EMBL" id="NMUH01001303">
    <property type="protein sequence ID" value="MQL91098.1"/>
    <property type="molecule type" value="Genomic_DNA"/>
</dbReference>
<proteinExistence type="predicted"/>
<dbReference type="Proteomes" id="UP000652761">
    <property type="component" value="Unassembled WGS sequence"/>
</dbReference>
<organism evidence="1 2">
    <name type="scientific">Colocasia esculenta</name>
    <name type="common">Wild taro</name>
    <name type="synonym">Arum esculentum</name>
    <dbReference type="NCBI Taxonomy" id="4460"/>
    <lineage>
        <taxon>Eukaryota</taxon>
        <taxon>Viridiplantae</taxon>
        <taxon>Streptophyta</taxon>
        <taxon>Embryophyta</taxon>
        <taxon>Tracheophyta</taxon>
        <taxon>Spermatophyta</taxon>
        <taxon>Magnoliopsida</taxon>
        <taxon>Liliopsida</taxon>
        <taxon>Araceae</taxon>
        <taxon>Aroideae</taxon>
        <taxon>Colocasieae</taxon>
        <taxon>Colocasia</taxon>
    </lineage>
</organism>